<dbReference type="RefSeq" id="WP_113971238.1">
    <property type="nucleotide sequence ID" value="NZ_QNRJ01000026.1"/>
</dbReference>
<comment type="caution">
    <text evidence="2">The sequence shown here is derived from an EMBL/GenBank/DDBJ whole genome shotgun (WGS) entry which is preliminary data.</text>
</comment>
<organism evidence="2 3">
    <name type="scientific">Rossellomorea aquimaris</name>
    <dbReference type="NCBI Taxonomy" id="189382"/>
    <lineage>
        <taxon>Bacteria</taxon>
        <taxon>Bacillati</taxon>
        <taxon>Bacillota</taxon>
        <taxon>Bacilli</taxon>
        <taxon>Bacillales</taxon>
        <taxon>Bacillaceae</taxon>
        <taxon>Rossellomorea</taxon>
    </lineage>
</organism>
<evidence type="ECO:0000313" key="3">
    <source>
        <dbReference type="Proteomes" id="UP000252118"/>
    </source>
</evidence>
<name>A0A366ECP2_9BACI</name>
<dbReference type="InterPro" id="IPR009057">
    <property type="entry name" value="Homeodomain-like_sf"/>
</dbReference>
<dbReference type="PANTHER" id="PTHR33744">
    <property type="entry name" value="CARBOHYDRATE DIACID REGULATOR"/>
    <property type="match status" value="1"/>
</dbReference>
<feature type="domain" description="PucR C-terminal helix-turn-helix" evidence="1">
    <location>
        <begin position="236"/>
        <end position="292"/>
    </location>
</feature>
<dbReference type="InterPro" id="IPR051448">
    <property type="entry name" value="CdaR-like_regulators"/>
</dbReference>
<dbReference type="Gene3D" id="1.10.10.2840">
    <property type="entry name" value="PucR C-terminal helix-turn-helix domain"/>
    <property type="match status" value="1"/>
</dbReference>
<evidence type="ECO:0000259" key="1">
    <source>
        <dbReference type="Pfam" id="PF13556"/>
    </source>
</evidence>
<reference evidence="2 3" key="1">
    <citation type="submission" date="2018-06" db="EMBL/GenBank/DDBJ databases">
        <title>Freshwater and sediment microbial communities from various areas in North America, analyzing microbe dynamics in response to fracking.</title>
        <authorList>
            <person name="Lamendella R."/>
        </authorList>
    </citation>
    <scope>NUCLEOTIDE SEQUENCE [LARGE SCALE GENOMIC DNA]</scope>
    <source>
        <strain evidence="2 3">97B</strain>
    </source>
</reference>
<sequence length="304" mass="35672">MFTSLRKKFPAAIIQNHYPTSLESTKIWFTNEEEDEYIGIDRSEITQEELGLLHCLFKEIIHPSGSINDSPDSMEWFTFLYKNGPIPSNIDGEFRIIQFSMKESLDQILLREAFQHLLPLNTILVLQDDHMGLLIEGKNDWNLDEEQLLSISHVIESDFFVSLSYFIGQFHEVPQFPLTFKYERELFSFSRTVQKQAFIQSVVTVLPEFALHHLPQEWKRQIFTKVADTFQEDPELIHTVKAFLEHQSNISQTAKKLFMHRNSVQYRIDKFIEKTNIDIKTFQGGILAYFACLNFQSDNLHKKD</sequence>
<proteinExistence type="predicted"/>
<dbReference type="SUPFAM" id="SSF46689">
    <property type="entry name" value="Homeodomain-like"/>
    <property type="match status" value="1"/>
</dbReference>
<dbReference type="OrthoDB" id="9792148at2"/>
<accession>A0A366ECP2</accession>
<dbReference type="EMBL" id="QNRJ01000026">
    <property type="protein sequence ID" value="RBP00147.1"/>
    <property type="molecule type" value="Genomic_DNA"/>
</dbReference>
<dbReference type="PANTHER" id="PTHR33744:SF15">
    <property type="entry name" value="CARBOHYDRATE DIACID REGULATOR"/>
    <property type="match status" value="1"/>
</dbReference>
<dbReference type="InterPro" id="IPR042070">
    <property type="entry name" value="PucR_C-HTH_sf"/>
</dbReference>
<protein>
    <submittedName>
        <fullName evidence="2">PucR-like helix-turn-helix protein</fullName>
    </submittedName>
</protein>
<dbReference type="Pfam" id="PF13556">
    <property type="entry name" value="HTH_30"/>
    <property type="match status" value="1"/>
</dbReference>
<dbReference type="InterPro" id="IPR025736">
    <property type="entry name" value="PucR_C-HTH_dom"/>
</dbReference>
<evidence type="ECO:0000313" key="2">
    <source>
        <dbReference type="EMBL" id="RBP00147.1"/>
    </source>
</evidence>
<gene>
    <name evidence="2" type="ORF">DET59_12619</name>
</gene>
<dbReference type="AlphaFoldDB" id="A0A366ECP2"/>
<dbReference type="Proteomes" id="UP000252118">
    <property type="component" value="Unassembled WGS sequence"/>
</dbReference>